<dbReference type="OrthoDB" id="8179045at2759"/>
<dbReference type="PROSITE" id="PS50940">
    <property type="entry name" value="CHIT_BIND_II"/>
    <property type="match status" value="1"/>
</dbReference>
<evidence type="ECO:0000313" key="3">
    <source>
        <dbReference type="EMBL" id="RZC42165.1"/>
    </source>
</evidence>
<dbReference type="GO" id="GO:0005576">
    <property type="term" value="C:extracellular region"/>
    <property type="evidence" value="ECO:0007669"/>
    <property type="project" value="InterPro"/>
</dbReference>
<evidence type="ECO:0000313" key="4">
    <source>
        <dbReference type="Proteomes" id="UP000292052"/>
    </source>
</evidence>
<accession>A0A482WAZ2</accession>
<protein>
    <recommendedName>
        <fullName evidence="2">Chitin-binding type-2 domain-containing protein</fullName>
    </recommendedName>
</protein>
<evidence type="ECO:0000256" key="1">
    <source>
        <dbReference type="SAM" id="SignalP"/>
    </source>
</evidence>
<dbReference type="SMART" id="SM00494">
    <property type="entry name" value="ChtBD2"/>
    <property type="match status" value="2"/>
</dbReference>
<name>A0A482WAZ2_ASBVE</name>
<dbReference type="Proteomes" id="UP000292052">
    <property type="component" value="Unassembled WGS sequence"/>
</dbReference>
<sequence length="195" mass="22282">MYCSRSLILILVIFLLVDSASSNHNMCLTSGRFRYQDPTCQSYFLCVQVQNSFVKMDYVCPPTAIFNPSTNRCSLHAHCISDICKNLPASVSKIPDPNSNKCQSYIECVGTDQRRPAIRRCSNGYFNKDLPYPGFFWGHIILKMITLVECFKNSIQQLKCAIILRFVLTVSVLDNHLCKYYQTQMQLILAVGERI</sequence>
<feature type="signal peptide" evidence="1">
    <location>
        <begin position="1"/>
        <end position="22"/>
    </location>
</feature>
<gene>
    <name evidence="3" type="ORF">BDFB_007788</name>
</gene>
<proteinExistence type="predicted"/>
<organism evidence="3 4">
    <name type="scientific">Asbolus verrucosus</name>
    <name type="common">Desert ironclad beetle</name>
    <dbReference type="NCBI Taxonomy" id="1661398"/>
    <lineage>
        <taxon>Eukaryota</taxon>
        <taxon>Metazoa</taxon>
        <taxon>Ecdysozoa</taxon>
        <taxon>Arthropoda</taxon>
        <taxon>Hexapoda</taxon>
        <taxon>Insecta</taxon>
        <taxon>Pterygota</taxon>
        <taxon>Neoptera</taxon>
        <taxon>Endopterygota</taxon>
        <taxon>Coleoptera</taxon>
        <taxon>Polyphaga</taxon>
        <taxon>Cucujiformia</taxon>
        <taxon>Tenebrionidae</taxon>
        <taxon>Pimeliinae</taxon>
        <taxon>Asbolus</taxon>
    </lineage>
</organism>
<comment type="caution">
    <text evidence="3">The sequence shown here is derived from an EMBL/GenBank/DDBJ whole genome shotgun (WGS) entry which is preliminary data.</text>
</comment>
<feature type="domain" description="Chitin-binding type-2" evidence="2">
    <location>
        <begin position="24"/>
        <end position="81"/>
    </location>
</feature>
<keyword evidence="4" id="KW-1185">Reference proteome</keyword>
<dbReference type="AlphaFoldDB" id="A0A482WAZ2"/>
<evidence type="ECO:0000259" key="2">
    <source>
        <dbReference type="PROSITE" id="PS50940"/>
    </source>
</evidence>
<feature type="chain" id="PRO_5019737797" description="Chitin-binding type-2 domain-containing protein" evidence="1">
    <location>
        <begin position="23"/>
        <end position="195"/>
    </location>
</feature>
<dbReference type="STRING" id="1661398.A0A482WAZ2"/>
<dbReference type="EMBL" id="QDEB01010235">
    <property type="protein sequence ID" value="RZC42165.1"/>
    <property type="molecule type" value="Genomic_DNA"/>
</dbReference>
<keyword evidence="1" id="KW-0732">Signal</keyword>
<dbReference type="InterPro" id="IPR002557">
    <property type="entry name" value="Chitin-bd_dom"/>
</dbReference>
<dbReference type="GO" id="GO:0008061">
    <property type="term" value="F:chitin binding"/>
    <property type="evidence" value="ECO:0007669"/>
    <property type="project" value="InterPro"/>
</dbReference>
<dbReference type="Gene3D" id="2.170.140.10">
    <property type="entry name" value="Chitin binding domain"/>
    <property type="match status" value="1"/>
</dbReference>
<reference evidence="3 4" key="1">
    <citation type="submission" date="2017-03" db="EMBL/GenBank/DDBJ databases">
        <title>Genome of the blue death feigning beetle - Asbolus verrucosus.</title>
        <authorList>
            <person name="Rider S.D."/>
        </authorList>
    </citation>
    <scope>NUCLEOTIDE SEQUENCE [LARGE SCALE GENOMIC DNA]</scope>
    <source>
        <strain evidence="3">Butters</strain>
        <tissue evidence="3">Head and leg muscle</tissue>
    </source>
</reference>